<dbReference type="InterPro" id="IPR001867">
    <property type="entry name" value="OmpR/PhoB-type_DNA-bd"/>
</dbReference>
<gene>
    <name evidence="7" type="ORF">SK571_06150</name>
</gene>
<comment type="caution">
    <text evidence="7">The sequence shown here is derived from an EMBL/GenBank/DDBJ whole genome shotgun (WGS) entry which is preliminary data.</text>
</comment>
<reference evidence="7 8" key="2">
    <citation type="submission" date="2023-11" db="EMBL/GenBank/DDBJ databases">
        <authorList>
            <person name="Lara A.C."/>
            <person name="Chronakova A."/>
        </authorList>
    </citation>
    <scope>NUCLEOTIDE SEQUENCE [LARGE SCALE GENOMIC DNA]</scope>
    <source>
        <strain evidence="7 8">BCCO 10_0798</strain>
    </source>
</reference>
<dbReference type="SUPFAM" id="SSF48452">
    <property type="entry name" value="TPR-like"/>
    <property type="match status" value="2"/>
</dbReference>
<dbReference type="InterPro" id="IPR005158">
    <property type="entry name" value="BTAD"/>
</dbReference>
<dbReference type="RefSeq" id="WP_319983037.1">
    <property type="nucleotide sequence ID" value="NZ_JAXAVV010000002.1"/>
</dbReference>
<dbReference type="SMART" id="SM00862">
    <property type="entry name" value="Trans_reg_C"/>
    <property type="match status" value="1"/>
</dbReference>
<dbReference type="Pfam" id="PF13191">
    <property type="entry name" value="AAA_16"/>
    <property type="match status" value="1"/>
</dbReference>
<keyword evidence="4" id="KW-0804">Transcription</keyword>
<keyword evidence="8" id="KW-1185">Reference proteome</keyword>
<feature type="DNA-binding region" description="OmpR/PhoB-type" evidence="5">
    <location>
        <begin position="1"/>
        <end position="88"/>
    </location>
</feature>
<evidence type="ECO:0000313" key="8">
    <source>
        <dbReference type="Proteomes" id="UP001271792"/>
    </source>
</evidence>
<protein>
    <submittedName>
        <fullName evidence="7">BTAD domain-containing putative transcriptional regulator</fullName>
    </submittedName>
</protein>
<reference evidence="7 8" key="1">
    <citation type="submission" date="2023-11" db="EMBL/GenBank/DDBJ databases">
        <title>Lentzea sokolovensis, sp. nov., Lentzea kristufkii, sp. nov., and Lentzea miocenensis, sp. nov., rare actinobacteria from Sokolov Coal Basin, Miocene lacustrine sediment, Czech Republic.</title>
        <authorList>
            <person name="Lara A."/>
            <person name="Kotroba L."/>
            <person name="Nouioui I."/>
            <person name="Neumann-Schaal M."/>
            <person name="Mast Y."/>
            <person name="Chronakova A."/>
        </authorList>
    </citation>
    <scope>NUCLEOTIDE SEQUENCE [LARGE SCALE GENOMIC DNA]</scope>
    <source>
        <strain evidence="7 8">BCCO 10_0798</strain>
    </source>
</reference>
<evidence type="ECO:0000259" key="6">
    <source>
        <dbReference type="PROSITE" id="PS51755"/>
    </source>
</evidence>
<dbReference type="Pfam" id="PF03704">
    <property type="entry name" value="BTAD"/>
    <property type="match status" value="1"/>
</dbReference>
<dbReference type="PANTHER" id="PTHR35807">
    <property type="entry name" value="TRANSCRIPTIONAL REGULATOR REDD-RELATED"/>
    <property type="match status" value="1"/>
</dbReference>
<name>A0ABU4TKZ7_9PSEU</name>
<dbReference type="InterPro" id="IPR027417">
    <property type="entry name" value="P-loop_NTPase"/>
</dbReference>
<dbReference type="EMBL" id="JAXAVV010000002">
    <property type="protein sequence ID" value="MDX8048953.1"/>
    <property type="molecule type" value="Genomic_DNA"/>
</dbReference>
<keyword evidence="3 5" id="KW-0238">DNA-binding</keyword>
<dbReference type="CDD" id="cd15831">
    <property type="entry name" value="BTAD"/>
    <property type="match status" value="1"/>
</dbReference>
<feature type="domain" description="OmpR/PhoB-type" evidence="6">
    <location>
        <begin position="1"/>
        <end position="88"/>
    </location>
</feature>
<comment type="similarity">
    <text evidence="1">Belongs to the AfsR/DnrI/RedD regulatory family.</text>
</comment>
<evidence type="ECO:0000256" key="4">
    <source>
        <dbReference type="ARBA" id="ARBA00023163"/>
    </source>
</evidence>
<dbReference type="PROSITE" id="PS51755">
    <property type="entry name" value="OMPR_PHOB"/>
    <property type="match status" value="1"/>
</dbReference>
<evidence type="ECO:0000256" key="3">
    <source>
        <dbReference type="ARBA" id="ARBA00023125"/>
    </source>
</evidence>
<dbReference type="PANTHER" id="PTHR35807:SF1">
    <property type="entry name" value="TRANSCRIPTIONAL REGULATOR REDD"/>
    <property type="match status" value="1"/>
</dbReference>
<evidence type="ECO:0000256" key="1">
    <source>
        <dbReference type="ARBA" id="ARBA00005820"/>
    </source>
</evidence>
<accession>A0ABU4TKZ7</accession>
<dbReference type="Pfam" id="PF00486">
    <property type="entry name" value="Trans_reg_C"/>
    <property type="match status" value="1"/>
</dbReference>
<evidence type="ECO:0000256" key="5">
    <source>
        <dbReference type="PROSITE-ProRule" id="PRU01091"/>
    </source>
</evidence>
<dbReference type="Gene3D" id="1.10.10.10">
    <property type="entry name" value="Winged helix-like DNA-binding domain superfamily/Winged helix DNA-binding domain"/>
    <property type="match status" value="1"/>
</dbReference>
<dbReference type="Gene3D" id="3.40.50.300">
    <property type="entry name" value="P-loop containing nucleotide triphosphate hydrolases"/>
    <property type="match status" value="1"/>
</dbReference>
<dbReference type="Gene3D" id="1.25.40.10">
    <property type="entry name" value="Tetratricopeptide repeat domain"/>
    <property type="match status" value="2"/>
</dbReference>
<dbReference type="InterPro" id="IPR016032">
    <property type="entry name" value="Sig_transdc_resp-reg_C-effctor"/>
</dbReference>
<keyword evidence="2" id="KW-0805">Transcription regulation</keyword>
<organism evidence="7 8">
    <name type="scientific">Lentzea kristufekii</name>
    <dbReference type="NCBI Taxonomy" id="3095430"/>
    <lineage>
        <taxon>Bacteria</taxon>
        <taxon>Bacillati</taxon>
        <taxon>Actinomycetota</taxon>
        <taxon>Actinomycetes</taxon>
        <taxon>Pseudonocardiales</taxon>
        <taxon>Pseudonocardiaceae</taxon>
        <taxon>Lentzea</taxon>
    </lineage>
</organism>
<evidence type="ECO:0000256" key="2">
    <source>
        <dbReference type="ARBA" id="ARBA00023015"/>
    </source>
</evidence>
<proteinExistence type="inferred from homology"/>
<dbReference type="InterPro" id="IPR041664">
    <property type="entry name" value="AAA_16"/>
</dbReference>
<dbReference type="InterPro" id="IPR051677">
    <property type="entry name" value="AfsR-DnrI-RedD_regulator"/>
</dbReference>
<sequence length="1026" mass="110441">MRILGPVDVTVDGTPREVRGRRRKAVLAVLALRAGEIVSTDRLAEVVWGDRAPRTAANTLQHHVSYLRGVLGDRAAILVRAPGYVLDADTDLLAVQRLMDQSKCEADPAGRAVHLRGALACWRDRPLVDVAGHAWLDEQAERIAALRTEVVDALTEVRLALGEHAMLAPELEWRIREQPFREHVHGQLMLALYRCGRQAEALAVYQRLRHALGEELGIDPNPALRELEAAVLRQDAALDLPGVVLTSRAGVLLEREHELSELAVAAREAVAGNGSVVLVSGEPGVGKSALADAVRGRAPRQARLLVGCCDDLATPRALGPFRDLLGPRLGAAGDRDEVFEVLLAELARPTVLVIEDVHWADEATVDALSFLVRRLASLPVLLMLTYRAAGPLLQRLLGQVTAAPRVRRFELAPLSAAAVGRLVTASGLDPHEVYAVTGGNPFFVTEILAAGHLDRVPPTVADAVLARLDRLDRDGEEALAQLAVVPSTVEQWLRDALLPDGVAAVVAAERHGLLTVTPARTGFRHELIRRTVADALPVARRVELNRRVLAALVARDGVDLARVVHHAAEAGDTGAIVRYGPRAAEAASRAGSHREAAAHLRLVLQQRELLDQQRQADLLNRYAIENSIIGDMGPAVEAQREAVALRRGPGDVRALGRDLVWLSLICWRAGMPELACGSSAEEAVTLLESAGDDRALARALTHRSGLLSILYRTEESLALGERAVALARAAGDQEILAHALTSVGTAQADLGLAEAWTTLAEARQVTLASGSVSDFCRFTVNVVEILLWEFRLDEAMSCVTTALEMADGAEELRYLNRMYTCRATVAVETGDWDRAAADAELVAGVRPQANPPTRCHALIALGRVRARRGLPGAQDALAEAWDLAQGTGELQNIGPAAVAWAEAAWLRGDEVVAAELESLHGEARRLGVRALAAELAYWLGVAGRPVSVDDSHHPHALLAAGRWREAAKRWQQAGCDHWYAVALIESDDPGDLAGALAIFEGLGARPLVARVRERLAGVSPRYRTTP</sequence>
<dbReference type="InterPro" id="IPR011990">
    <property type="entry name" value="TPR-like_helical_dom_sf"/>
</dbReference>
<dbReference type="Proteomes" id="UP001271792">
    <property type="component" value="Unassembled WGS sequence"/>
</dbReference>
<dbReference type="SUPFAM" id="SSF46894">
    <property type="entry name" value="C-terminal effector domain of the bipartite response regulators"/>
    <property type="match status" value="1"/>
</dbReference>
<dbReference type="SUPFAM" id="SSF52540">
    <property type="entry name" value="P-loop containing nucleoside triphosphate hydrolases"/>
    <property type="match status" value="1"/>
</dbReference>
<dbReference type="InterPro" id="IPR036388">
    <property type="entry name" value="WH-like_DNA-bd_sf"/>
</dbReference>
<evidence type="ECO:0000313" key="7">
    <source>
        <dbReference type="EMBL" id="MDX8048953.1"/>
    </source>
</evidence>
<dbReference type="SMART" id="SM01043">
    <property type="entry name" value="BTAD"/>
    <property type="match status" value="1"/>
</dbReference>